<dbReference type="AlphaFoldDB" id="A0A645BM68"/>
<evidence type="ECO:0000256" key="4">
    <source>
        <dbReference type="ARBA" id="ARBA00022801"/>
    </source>
</evidence>
<dbReference type="InterPro" id="IPR011604">
    <property type="entry name" value="PDDEXK-like_dom_sf"/>
</dbReference>
<evidence type="ECO:0000256" key="5">
    <source>
        <dbReference type="ARBA" id="ARBA00022806"/>
    </source>
</evidence>
<evidence type="ECO:0000256" key="7">
    <source>
        <dbReference type="ARBA" id="ARBA00022840"/>
    </source>
</evidence>
<dbReference type="SUPFAM" id="SSF52540">
    <property type="entry name" value="P-loop containing nucleoside triphosphate hydrolases"/>
    <property type="match status" value="1"/>
</dbReference>
<keyword evidence="7" id="KW-0067">ATP-binding</keyword>
<evidence type="ECO:0000313" key="11">
    <source>
        <dbReference type="EMBL" id="MPM66327.1"/>
    </source>
</evidence>
<dbReference type="InterPro" id="IPR011335">
    <property type="entry name" value="Restrct_endonuc-II-like"/>
</dbReference>
<evidence type="ECO:0000256" key="9">
    <source>
        <dbReference type="ARBA" id="ARBA00023204"/>
    </source>
</evidence>
<dbReference type="GO" id="GO:0005829">
    <property type="term" value="C:cytosol"/>
    <property type="evidence" value="ECO:0007669"/>
    <property type="project" value="TreeGrafter"/>
</dbReference>
<comment type="caution">
    <text evidence="11">The sequence shown here is derived from an EMBL/GenBank/DDBJ whole genome shotgun (WGS) entry which is preliminary data.</text>
</comment>
<dbReference type="GO" id="GO:0000725">
    <property type="term" value="P:recombinational repair"/>
    <property type="evidence" value="ECO:0007669"/>
    <property type="project" value="TreeGrafter"/>
</dbReference>
<keyword evidence="3" id="KW-0227">DNA damage</keyword>
<dbReference type="Gene3D" id="3.90.320.10">
    <property type="match status" value="1"/>
</dbReference>
<evidence type="ECO:0000256" key="1">
    <source>
        <dbReference type="ARBA" id="ARBA00022722"/>
    </source>
</evidence>
<evidence type="ECO:0000256" key="6">
    <source>
        <dbReference type="ARBA" id="ARBA00022839"/>
    </source>
</evidence>
<reference evidence="11" key="1">
    <citation type="submission" date="2019-08" db="EMBL/GenBank/DDBJ databases">
        <authorList>
            <person name="Kucharzyk K."/>
            <person name="Murdoch R.W."/>
            <person name="Higgins S."/>
            <person name="Loffler F."/>
        </authorList>
    </citation>
    <scope>NUCLEOTIDE SEQUENCE</scope>
</reference>
<dbReference type="PANTHER" id="PTHR11070:SF2">
    <property type="entry name" value="ATP-DEPENDENT DNA HELICASE SRS2"/>
    <property type="match status" value="1"/>
</dbReference>
<dbReference type="Pfam" id="PF12705">
    <property type="entry name" value="PDDEXK_1"/>
    <property type="match status" value="1"/>
</dbReference>
<dbReference type="PANTHER" id="PTHR11070">
    <property type="entry name" value="UVRD / RECB / PCRA DNA HELICASE FAMILY MEMBER"/>
    <property type="match status" value="1"/>
</dbReference>
<dbReference type="InterPro" id="IPR038726">
    <property type="entry name" value="PDDEXK_AddAB-type"/>
</dbReference>
<accession>A0A645BM68</accession>
<dbReference type="GO" id="GO:0005524">
    <property type="term" value="F:ATP binding"/>
    <property type="evidence" value="ECO:0007669"/>
    <property type="project" value="UniProtKB-KW"/>
</dbReference>
<dbReference type="SUPFAM" id="SSF52980">
    <property type="entry name" value="Restriction endonuclease-like"/>
    <property type="match status" value="1"/>
</dbReference>
<dbReference type="Gene3D" id="1.10.486.10">
    <property type="entry name" value="PCRA, domain 4"/>
    <property type="match status" value="1"/>
</dbReference>
<dbReference type="PROSITE" id="PS51217">
    <property type="entry name" value="UVRD_HELICASE_CTER"/>
    <property type="match status" value="1"/>
</dbReference>
<dbReference type="GO" id="GO:0003677">
    <property type="term" value="F:DNA binding"/>
    <property type="evidence" value="ECO:0007669"/>
    <property type="project" value="UniProtKB-KW"/>
</dbReference>
<keyword evidence="1" id="KW-0540">Nuclease</keyword>
<protein>
    <submittedName>
        <fullName evidence="11">ATP-dependent helicase/nuclease subunit A</fullName>
        <ecNumber evidence="11">3.6.4.12</ecNumber>
    </submittedName>
</protein>
<dbReference type="InterPro" id="IPR014017">
    <property type="entry name" value="DNA_helicase_UvrD-like_C"/>
</dbReference>
<keyword evidence="8" id="KW-0238">DNA-binding</keyword>
<evidence type="ECO:0000256" key="3">
    <source>
        <dbReference type="ARBA" id="ARBA00022763"/>
    </source>
</evidence>
<keyword evidence="6" id="KW-0269">Exonuclease</keyword>
<feature type="domain" description="UvrD-like helicase C-terminal" evidence="10">
    <location>
        <begin position="1"/>
        <end position="219"/>
    </location>
</feature>
<organism evidence="11">
    <name type="scientific">bioreactor metagenome</name>
    <dbReference type="NCBI Taxonomy" id="1076179"/>
    <lineage>
        <taxon>unclassified sequences</taxon>
        <taxon>metagenomes</taxon>
        <taxon>ecological metagenomes</taxon>
    </lineage>
</organism>
<dbReference type="InterPro" id="IPR000212">
    <property type="entry name" value="DNA_helicase_UvrD/REP"/>
</dbReference>
<dbReference type="Pfam" id="PF13361">
    <property type="entry name" value="UvrD_C"/>
    <property type="match status" value="1"/>
</dbReference>
<evidence type="ECO:0000256" key="2">
    <source>
        <dbReference type="ARBA" id="ARBA00022741"/>
    </source>
</evidence>
<dbReference type="GO" id="GO:0004527">
    <property type="term" value="F:exonuclease activity"/>
    <property type="evidence" value="ECO:0007669"/>
    <property type="project" value="UniProtKB-KW"/>
</dbReference>
<proteinExistence type="predicted"/>
<dbReference type="InterPro" id="IPR027417">
    <property type="entry name" value="P-loop_NTPase"/>
</dbReference>
<dbReference type="GO" id="GO:0043138">
    <property type="term" value="F:3'-5' DNA helicase activity"/>
    <property type="evidence" value="ECO:0007669"/>
    <property type="project" value="TreeGrafter"/>
</dbReference>
<sequence length="520" mass="58660">MIRGESREDQQRAILDKIKDYVFSGDYKIVDDGKIRDVRYGDIAVLCRNGDFCRSLKELADKEGVHAFLHGDVEIMSTREGKLVLAWLRYVNNESDIRGKAAILADMGASLSYIDSVLGRDGGEGVMPRNLSDHRLALLRKRRRPNDLITSIFEFYGLSNDITQAVTTVLSRAYSGSLITISDLIRLIEDDIKNKTKYNVDALVSPDAVTIQTAHSSKGLEFPIVIVAGLDSGSFPSTRTDPESLYFDEEFGVRCKKEYYSKTDGGVLHERIISSWRDKLMCLCKENDRSEERRLLFVAMSRAKQYLCLTAGDKPSTFFDHFGDGETFEYTDRGHLLEYEESMSRPPEIPAYSKRRRNVSVHELMEAQDSAFADGTDEIPGKGADYGTAVHEAAYLMSRGIVPKEEYPELEEVRRILDSLEGSEIRTEIRCALPVADVTLRGIIDVVAEFDDRIEIHDYKTDDTDLNLPLYKLQLSIYAHAAMGARGKKAVCFVDYVSQKKSVRFEPLPMSDIEDSVLNL</sequence>
<dbReference type="Gene3D" id="3.40.50.300">
    <property type="entry name" value="P-loop containing nucleotide triphosphate hydrolases"/>
    <property type="match status" value="2"/>
</dbReference>
<dbReference type="EC" id="3.6.4.12" evidence="11"/>
<name>A0A645BM68_9ZZZZ</name>
<keyword evidence="5 11" id="KW-0347">Helicase</keyword>
<keyword evidence="2" id="KW-0547">Nucleotide-binding</keyword>
<dbReference type="EMBL" id="VSSQ01021012">
    <property type="protein sequence ID" value="MPM66327.1"/>
    <property type="molecule type" value="Genomic_DNA"/>
</dbReference>
<keyword evidence="9" id="KW-0234">DNA repair</keyword>
<keyword evidence="4 11" id="KW-0378">Hydrolase</keyword>
<evidence type="ECO:0000259" key="10">
    <source>
        <dbReference type="PROSITE" id="PS51217"/>
    </source>
</evidence>
<evidence type="ECO:0000256" key="8">
    <source>
        <dbReference type="ARBA" id="ARBA00023125"/>
    </source>
</evidence>
<gene>
    <name evidence="11" type="primary">addA_23</name>
    <name evidence="11" type="ORF">SDC9_113234</name>
</gene>